<organism evidence="2">
    <name type="scientific">hydrothermal vent metagenome</name>
    <dbReference type="NCBI Taxonomy" id="652676"/>
    <lineage>
        <taxon>unclassified sequences</taxon>
        <taxon>metagenomes</taxon>
        <taxon>ecological metagenomes</taxon>
    </lineage>
</organism>
<reference evidence="2" key="1">
    <citation type="submission" date="2015-10" db="EMBL/GenBank/DDBJ databases">
        <authorList>
            <person name="Gilbert D.G."/>
        </authorList>
    </citation>
    <scope>NUCLEOTIDE SEQUENCE</scope>
</reference>
<feature type="transmembrane region" description="Helical" evidence="1">
    <location>
        <begin position="12"/>
        <end position="31"/>
    </location>
</feature>
<accession>A0A170PSV6</accession>
<dbReference type="EMBL" id="CZQD01000003">
    <property type="protein sequence ID" value="CUS55592.1"/>
    <property type="molecule type" value="Genomic_DNA"/>
</dbReference>
<sequence length="62" mass="6543">MSEHAASVSTATLAMVASFKVFPSFILYPFVAPMKDAGLSNNSLDRANSDSMATCIRSGLSQ</sequence>
<proteinExistence type="predicted"/>
<protein>
    <submittedName>
        <fullName evidence="2">Uncharacterized protein</fullName>
    </submittedName>
</protein>
<gene>
    <name evidence="2" type="ORF">MGWOODY_Hyp1559</name>
</gene>
<keyword evidence="1" id="KW-0472">Membrane</keyword>
<evidence type="ECO:0000256" key="1">
    <source>
        <dbReference type="SAM" id="Phobius"/>
    </source>
</evidence>
<dbReference type="AlphaFoldDB" id="A0A170PSV6"/>
<keyword evidence="1" id="KW-0812">Transmembrane</keyword>
<evidence type="ECO:0000313" key="2">
    <source>
        <dbReference type="EMBL" id="CUS55592.1"/>
    </source>
</evidence>
<name>A0A170PSV6_9ZZZZ</name>
<keyword evidence="1" id="KW-1133">Transmembrane helix</keyword>